<feature type="domain" description="Virulence-associated protein E-like" evidence="1">
    <location>
        <begin position="177"/>
        <end position="389"/>
    </location>
</feature>
<dbReference type="InterPro" id="IPR007936">
    <property type="entry name" value="VapE-like_dom"/>
</dbReference>
<evidence type="ECO:0000313" key="2">
    <source>
        <dbReference type="EMBL" id="DAD75461.1"/>
    </source>
</evidence>
<name>A0A8S5LZG3_9CAUD</name>
<dbReference type="Pfam" id="PF05272">
    <property type="entry name" value="VapE-like_dom"/>
    <property type="match status" value="1"/>
</dbReference>
<evidence type="ECO:0000259" key="1">
    <source>
        <dbReference type="Pfam" id="PF05272"/>
    </source>
</evidence>
<accession>A0A8S5LZG3</accession>
<proteinExistence type="predicted"/>
<dbReference type="PANTHER" id="PTHR34985">
    <property type="entry name" value="SLR0554 PROTEIN"/>
    <property type="match status" value="1"/>
</dbReference>
<dbReference type="EMBL" id="BK014784">
    <property type="protein sequence ID" value="DAD75461.1"/>
    <property type="molecule type" value="Genomic_DNA"/>
</dbReference>
<protein>
    <submittedName>
        <fullName evidence="2">Virulence associated protein E</fullName>
    </submittedName>
</protein>
<dbReference type="PANTHER" id="PTHR34985:SF1">
    <property type="entry name" value="SLR0554 PROTEIN"/>
    <property type="match status" value="1"/>
</dbReference>
<organism evidence="2">
    <name type="scientific">Siphoviridae sp. ctuvC1</name>
    <dbReference type="NCBI Taxonomy" id="2826507"/>
    <lineage>
        <taxon>Viruses</taxon>
        <taxon>Duplodnaviria</taxon>
        <taxon>Heunggongvirae</taxon>
        <taxon>Uroviricota</taxon>
        <taxon>Caudoviricetes</taxon>
    </lineage>
</organism>
<reference evidence="2" key="1">
    <citation type="journal article" date="2021" name="Proc. Natl. Acad. Sci. U.S.A.">
        <title>A Catalog of Tens of Thousands of Viruses from Human Metagenomes Reveals Hidden Associations with Chronic Diseases.</title>
        <authorList>
            <person name="Tisza M.J."/>
            <person name="Buck C.B."/>
        </authorList>
    </citation>
    <scope>NUCLEOTIDE SEQUENCE</scope>
    <source>
        <strain evidence="2">CtuvC1</strain>
    </source>
</reference>
<sequence>MLTDEQIQVIATPEQLLNTDLLLDLCEERPEDQARLAALMAIKAKEFGIQQEFKSVLKAFNKANESLAKEYKRTNAKLRCGVDLDFDANGRPVASIDNFVKVIEGDPRFSGIKFNLLTYGPEKTVNGVAERWTDADDAEMRRYIEKKYGFHSVQKSEDAMRIVLAHHEYHPVREIVDNLEWDGVPRISCFLAKWTKCEDTPYTREVSRLIFAGGIHRLYNPGCKFDDMPVLIGTKQGEGKSTLIRWLALSDEYFTEVNEFDGQRGIESIEGAWICEVSELLAMTRTKEQEAVKSYLTRLNDRYRMPFDKRVTDHPRQCIFIGTTNKEQFLTDKTGNRRFYPVRVKQSGYELFDNEKQIKADIRQCWAEAFELYKAGKLLPYADRSLIDDIRKQQAEATEDDFRVGMIEDYLENKTEICVLELWQEALRMGEYSKPTKKESQEIGLILQSMTGWVKQPYPKKFPVYGNQRWWANEDNSDQIDLEDIIEL</sequence>